<evidence type="ECO:0000256" key="1">
    <source>
        <dbReference type="PROSITE-ProRule" id="PRU00047"/>
    </source>
</evidence>
<accession>A0A6A6NVG6</accession>
<dbReference type="SMART" id="SM00343">
    <property type="entry name" value="ZnF_C2HC"/>
    <property type="match status" value="1"/>
</dbReference>
<dbReference type="Proteomes" id="UP000799766">
    <property type="component" value="Unassembled WGS sequence"/>
</dbReference>
<feature type="region of interest" description="Disordered" evidence="2">
    <location>
        <begin position="1"/>
        <end position="92"/>
    </location>
</feature>
<organism evidence="4 5">
    <name type="scientific">Lineolata rhizophorae</name>
    <dbReference type="NCBI Taxonomy" id="578093"/>
    <lineage>
        <taxon>Eukaryota</taxon>
        <taxon>Fungi</taxon>
        <taxon>Dikarya</taxon>
        <taxon>Ascomycota</taxon>
        <taxon>Pezizomycotina</taxon>
        <taxon>Dothideomycetes</taxon>
        <taxon>Dothideomycetes incertae sedis</taxon>
        <taxon>Lineolatales</taxon>
        <taxon>Lineolataceae</taxon>
        <taxon>Lineolata</taxon>
    </lineage>
</organism>
<feature type="compositionally biased region" description="Acidic residues" evidence="2">
    <location>
        <begin position="166"/>
        <end position="178"/>
    </location>
</feature>
<proteinExistence type="predicted"/>
<keyword evidence="1" id="KW-0479">Metal-binding</keyword>
<keyword evidence="1" id="KW-0862">Zinc</keyword>
<keyword evidence="5" id="KW-1185">Reference proteome</keyword>
<evidence type="ECO:0000313" key="4">
    <source>
        <dbReference type="EMBL" id="KAF2455477.1"/>
    </source>
</evidence>
<reference evidence="4" key="1">
    <citation type="journal article" date="2020" name="Stud. Mycol.">
        <title>101 Dothideomycetes genomes: a test case for predicting lifestyles and emergence of pathogens.</title>
        <authorList>
            <person name="Haridas S."/>
            <person name="Albert R."/>
            <person name="Binder M."/>
            <person name="Bloem J."/>
            <person name="Labutti K."/>
            <person name="Salamov A."/>
            <person name="Andreopoulos B."/>
            <person name="Baker S."/>
            <person name="Barry K."/>
            <person name="Bills G."/>
            <person name="Bluhm B."/>
            <person name="Cannon C."/>
            <person name="Castanera R."/>
            <person name="Culley D."/>
            <person name="Daum C."/>
            <person name="Ezra D."/>
            <person name="Gonzalez J."/>
            <person name="Henrissat B."/>
            <person name="Kuo A."/>
            <person name="Liang C."/>
            <person name="Lipzen A."/>
            <person name="Lutzoni F."/>
            <person name="Magnuson J."/>
            <person name="Mondo S."/>
            <person name="Nolan M."/>
            <person name="Ohm R."/>
            <person name="Pangilinan J."/>
            <person name="Park H.-J."/>
            <person name="Ramirez L."/>
            <person name="Alfaro M."/>
            <person name="Sun H."/>
            <person name="Tritt A."/>
            <person name="Yoshinaga Y."/>
            <person name="Zwiers L.-H."/>
            <person name="Turgeon B."/>
            <person name="Goodwin S."/>
            <person name="Spatafora J."/>
            <person name="Crous P."/>
            <person name="Grigoriev I."/>
        </authorList>
    </citation>
    <scope>NUCLEOTIDE SEQUENCE</scope>
    <source>
        <strain evidence="4">ATCC 16933</strain>
    </source>
</reference>
<feature type="compositionally biased region" description="Basic and acidic residues" evidence="2">
    <location>
        <begin position="188"/>
        <end position="206"/>
    </location>
</feature>
<feature type="domain" description="CCHC-type" evidence="3">
    <location>
        <begin position="317"/>
        <end position="332"/>
    </location>
</feature>
<dbReference type="GO" id="GO:0003676">
    <property type="term" value="F:nucleic acid binding"/>
    <property type="evidence" value="ECO:0007669"/>
    <property type="project" value="InterPro"/>
</dbReference>
<feature type="region of interest" description="Disordered" evidence="2">
    <location>
        <begin position="117"/>
        <end position="311"/>
    </location>
</feature>
<feature type="compositionally biased region" description="Low complexity" evidence="2">
    <location>
        <begin position="52"/>
        <end position="61"/>
    </location>
</feature>
<feature type="compositionally biased region" description="Pro residues" evidence="2">
    <location>
        <begin position="1"/>
        <end position="10"/>
    </location>
</feature>
<name>A0A6A6NVG6_9PEZI</name>
<dbReference type="SUPFAM" id="SSF57756">
    <property type="entry name" value="Retrovirus zinc finger-like domains"/>
    <property type="match status" value="1"/>
</dbReference>
<dbReference type="EMBL" id="MU001686">
    <property type="protein sequence ID" value="KAF2455477.1"/>
    <property type="molecule type" value="Genomic_DNA"/>
</dbReference>
<dbReference type="InterPro" id="IPR001878">
    <property type="entry name" value="Znf_CCHC"/>
</dbReference>
<feature type="compositionally biased region" description="Gly residues" evidence="2">
    <location>
        <begin position="282"/>
        <end position="297"/>
    </location>
</feature>
<dbReference type="PROSITE" id="PS50158">
    <property type="entry name" value="ZF_CCHC"/>
    <property type="match status" value="1"/>
</dbReference>
<dbReference type="InterPro" id="IPR036875">
    <property type="entry name" value="Znf_CCHC_sf"/>
</dbReference>
<feature type="compositionally biased region" description="Low complexity" evidence="2">
    <location>
        <begin position="32"/>
        <end position="44"/>
    </location>
</feature>
<sequence length="342" mass="35934">MAQPTPPPQPAKQIPNLQQQFMQRSASRKTSHSSPSTPTRSTDAPPTPPNAAAPSPSSSPRPSKRARISDTTGPAAAEGPPPPPPSSELDNAVLVDTGAAVRAALAAEEEARRAALERAAEAAGESRWVLSFREEGGEGGGGRLASGEGDERGGLRVRVAGWGELDGGDEEDEADEGESQVAVVGRKRFGEWKTEPSAHEKARKEEESSEDDSDEDSSDEDEVDDAPAGAAADPSGMIRAERLRAERQAEREKKVNSAAAQMATGRRSHDFQPNSNRFMGISSGGGGSGLGGRGGISMGSRLSSGGGSADWLRNVECHRCGQKGHMMRECPNPRRGGTGRRR</sequence>
<keyword evidence="1" id="KW-0863">Zinc-finger</keyword>
<feature type="compositionally biased region" description="Basic and acidic residues" evidence="2">
    <location>
        <begin position="239"/>
        <end position="255"/>
    </location>
</feature>
<gene>
    <name evidence="4" type="ORF">BDY21DRAFT_373127</name>
</gene>
<dbReference type="Pfam" id="PF00098">
    <property type="entry name" value="zf-CCHC"/>
    <property type="match status" value="1"/>
</dbReference>
<dbReference type="AlphaFoldDB" id="A0A6A6NVG6"/>
<evidence type="ECO:0000313" key="5">
    <source>
        <dbReference type="Proteomes" id="UP000799766"/>
    </source>
</evidence>
<evidence type="ECO:0000259" key="3">
    <source>
        <dbReference type="PROSITE" id="PS50158"/>
    </source>
</evidence>
<feature type="compositionally biased region" description="Acidic residues" evidence="2">
    <location>
        <begin position="207"/>
        <end position="225"/>
    </location>
</feature>
<dbReference type="Gene3D" id="4.10.60.10">
    <property type="entry name" value="Zinc finger, CCHC-type"/>
    <property type="match status" value="1"/>
</dbReference>
<evidence type="ECO:0000256" key="2">
    <source>
        <dbReference type="SAM" id="MobiDB-lite"/>
    </source>
</evidence>
<dbReference type="GO" id="GO:0008270">
    <property type="term" value="F:zinc ion binding"/>
    <property type="evidence" value="ECO:0007669"/>
    <property type="project" value="UniProtKB-KW"/>
</dbReference>
<protein>
    <recommendedName>
        <fullName evidence="3">CCHC-type domain-containing protein</fullName>
    </recommendedName>
</protein>